<sequence>MLEWIIIGGGLALYGSHFNALLTFSIRTPSGCVSIQPAEISGNGSLEQ</sequence>
<dbReference type="Proteomes" id="UP000185829">
    <property type="component" value="Unassembled WGS sequence"/>
</dbReference>
<evidence type="ECO:0000313" key="1">
    <source>
        <dbReference type="EMBL" id="SIR22009.1"/>
    </source>
</evidence>
<comment type="caution">
    <text evidence="1">The sequence shown here is derived from an EMBL/GenBank/DDBJ whole genome shotgun (WGS) entry which is preliminary data.</text>
</comment>
<organism evidence="1 2">
    <name type="scientific">Peribacillus simplex</name>
    <dbReference type="NCBI Taxonomy" id="1478"/>
    <lineage>
        <taxon>Bacteria</taxon>
        <taxon>Bacillati</taxon>
        <taxon>Bacillota</taxon>
        <taxon>Bacilli</taxon>
        <taxon>Bacillales</taxon>
        <taxon>Bacillaceae</taxon>
        <taxon>Peribacillus</taxon>
    </lineage>
</organism>
<dbReference type="RefSeq" id="WP_179086060.1">
    <property type="nucleotide sequence ID" value="NZ_FTMX01000003.1"/>
</dbReference>
<gene>
    <name evidence="1" type="ORF">SAMN05878482_10344</name>
</gene>
<accession>A0A9X8R8S8</accession>
<dbReference type="EMBL" id="FTMX01000003">
    <property type="protein sequence ID" value="SIR22009.1"/>
    <property type="molecule type" value="Genomic_DNA"/>
</dbReference>
<evidence type="ECO:0000313" key="2">
    <source>
        <dbReference type="Proteomes" id="UP000185829"/>
    </source>
</evidence>
<name>A0A9X8R8S8_9BACI</name>
<dbReference type="AlphaFoldDB" id="A0A9X8R8S8"/>
<protein>
    <submittedName>
        <fullName evidence="1">Uncharacterized protein</fullName>
    </submittedName>
</protein>
<proteinExistence type="predicted"/>
<reference evidence="1 2" key="1">
    <citation type="submission" date="2017-01" db="EMBL/GenBank/DDBJ databases">
        <authorList>
            <person name="Varghese N."/>
            <person name="Submissions S."/>
        </authorList>
    </citation>
    <scope>NUCLEOTIDE SEQUENCE [LARGE SCALE GENOMIC DNA]</scope>
    <source>
        <strain evidence="1 2">RUG2-6</strain>
    </source>
</reference>